<proteinExistence type="predicted"/>
<sequence length="54" mass="5878">MALALSFRTCPAAPPRDDRGQVSFSLSDLVTALCTGLDHAHRHEAILDRMEGRA</sequence>
<dbReference type="AlphaFoldDB" id="A0A1G7P2J9"/>
<reference evidence="1 2" key="1">
    <citation type="submission" date="2016-10" db="EMBL/GenBank/DDBJ databases">
        <authorList>
            <person name="de Groot N.N."/>
        </authorList>
    </citation>
    <scope>NUCLEOTIDE SEQUENCE [LARGE SCALE GENOMIC DNA]</scope>
    <source>
        <strain evidence="2">DSM 938 / 37b4</strain>
    </source>
</reference>
<name>A0A1G7P2J9_RHOCA</name>
<organism evidence="1 2">
    <name type="scientific">Rhodobacter capsulatus</name>
    <name type="common">Rhodopseudomonas capsulata</name>
    <dbReference type="NCBI Taxonomy" id="1061"/>
    <lineage>
        <taxon>Bacteria</taxon>
        <taxon>Pseudomonadati</taxon>
        <taxon>Pseudomonadota</taxon>
        <taxon>Alphaproteobacteria</taxon>
        <taxon>Rhodobacterales</taxon>
        <taxon>Rhodobacter group</taxon>
        <taxon>Rhodobacter</taxon>
    </lineage>
</organism>
<dbReference type="Proteomes" id="UP000183812">
    <property type="component" value="Unassembled WGS sequence"/>
</dbReference>
<dbReference type="EMBL" id="FNAY01000017">
    <property type="protein sequence ID" value="SDF80454.1"/>
    <property type="molecule type" value="Genomic_DNA"/>
</dbReference>
<dbReference type="RefSeq" id="WP_160320014.1">
    <property type="nucleotide sequence ID" value="NZ_CP061202.1"/>
</dbReference>
<accession>A0A1G7P2J9</accession>
<evidence type="ECO:0000313" key="1">
    <source>
        <dbReference type="EMBL" id="SDF80454.1"/>
    </source>
</evidence>
<evidence type="ECO:0000313" key="2">
    <source>
        <dbReference type="Proteomes" id="UP000183812"/>
    </source>
</evidence>
<gene>
    <name evidence="1" type="ORF">SAMN04244550_02887</name>
</gene>
<protein>
    <submittedName>
        <fullName evidence="1">Uncharacterized protein</fullName>
    </submittedName>
</protein>